<evidence type="ECO:0000256" key="1">
    <source>
        <dbReference type="SAM" id="Phobius"/>
    </source>
</evidence>
<keyword evidence="1" id="KW-0472">Membrane</keyword>
<keyword evidence="3" id="KW-1185">Reference proteome</keyword>
<keyword evidence="1" id="KW-0812">Transmembrane</keyword>
<comment type="caution">
    <text evidence="2">The sequence shown here is derived from an EMBL/GenBank/DDBJ whole genome shotgun (WGS) entry which is preliminary data.</text>
</comment>
<dbReference type="EMBL" id="LRRQ01000171">
    <property type="protein sequence ID" value="OAM87472.1"/>
    <property type="molecule type" value="Genomic_DNA"/>
</dbReference>
<dbReference type="RefSeq" id="WP_068772667.1">
    <property type="nucleotide sequence ID" value="NZ_CP109796.1"/>
</dbReference>
<protein>
    <recommendedName>
        <fullName evidence="4">Iron transporter</fullName>
    </recommendedName>
</protein>
<evidence type="ECO:0008006" key="4">
    <source>
        <dbReference type="Google" id="ProtNLM"/>
    </source>
</evidence>
<dbReference type="InterPro" id="IPR022109">
    <property type="entry name" value="DUF3649"/>
</dbReference>
<dbReference type="AlphaFoldDB" id="A0A178IBR4"/>
<evidence type="ECO:0000313" key="2">
    <source>
        <dbReference type="EMBL" id="OAM87472.1"/>
    </source>
</evidence>
<feature type="transmembrane region" description="Helical" evidence="1">
    <location>
        <begin position="65"/>
        <end position="83"/>
    </location>
</feature>
<proteinExistence type="predicted"/>
<keyword evidence="1" id="KW-1133">Transmembrane helix</keyword>
<evidence type="ECO:0000313" key="3">
    <source>
        <dbReference type="Proteomes" id="UP000078486"/>
    </source>
</evidence>
<feature type="transmembrane region" description="Helical" evidence="1">
    <location>
        <begin position="32"/>
        <end position="53"/>
    </location>
</feature>
<accession>A0A178IBR4</accession>
<dbReference type="STRING" id="1184151.AW736_23210"/>
<reference evidence="2 3" key="1">
    <citation type="submission" date="2016-01" db="EMBL/GenBank/DDBJ databases">
        <title>High potential of lignocellulose degradation of a new Verrucomicrobia species.</title>
        <authorList>
            <person name="Wang Y."/>
            <person name="Shi Y."/>
            <person name="Qiu Z."/>
            <person name="Liu S."/>
            <person name="Yang H."/>
        </authorList>
    </citation>
    <scope>NUCLEOTIDE SEQUENCE [LARGE SCALE GENOMIC DNA]</scope>
    <source>
        <strain evidence="2 3">TSB47</strain>
    </source>
</reference>
<dbReference type="Pfam" id="PF12365">
    <property type="entry name" value="DUF3649"/>
    <property type="match status" value="1"/>
</dbReference>
<feature type="transmembrane region" description="Helical" evidence="1">
    <location>
        <begin position="90"/>
        <end position="108"/>
    </location>
</feature>
<dbReference type="Proteomes" id="UP000078486">
    <property type="component" value="Unassembled WGS sequence"/>
</dbReference>
<organism evidence="2 3">
    <name type="scientific">Termitidicoccus mucosus</name>
    <dbReference type="NCBI Taxonomy" id="1184151"/>
    <lineage>
        <taxon>Bacteria</taxon>
        <taxon>Pseudomonadati</taxon>
        <taxon>Verrucomicrobiota</taxon>
        <taxon>Opitutia</taxon>
        <taxon>Opitutales</taxon>
        <taxon>Opitutaceae</taxon>
        <taxon>Termitidicoccus</taxon>
    </lineage>
</organism>
<gene>
    <name evidence="2" type="ORF">AW736_23210</name>
</gene>
<name>A0A178IBR4_9BACT</name>
<dbReference type="OrthoDB" id="1684279at2"/>
<sequence length="125" mass="12887">MNTNETGTATRPVLRGRPRVPLRARLAVASRALAAVAGGYAVAALFTATLALALRSLPKDEAVKFATMPAFLVYAAAVVWVFATRTARRAWLGLVIAAALLGLALWLLQPGAAVAVTGVPPAATP</sequence>